<organism evidence="3 4">
    <name type="scientific">Parabacteroides merdae</name>
    <dbReference type="NCBI Taxonomy" id="46503"/>
    <lineage>
        <taxon>Bacteria</taxon>
        <taxon>Pseudomonadati</taxon>
        <taxon>Bacteroidota</taxon>
        <taxon>Bacteroidia</taxon>
        <taxon>Bacteroidales</taxon>
        <taxon>Tannerellaceae</taxon>
        <taxon>Parabacteroides</taxon>
    </lineage>
</organism>
<reference evidence="3" key="1">
    <citation type="submission" date="2022-01" db="EMBL/GenBank/DDBJ databases">
        <title>Novel bile acid biosynthetic pathways are enriched in the microbiome of centenarians.</title>
        <authorList>
            <person name="Sato Y."/>
            <person name="Atarashi K."/>
            <person name="Plichta R.D."/>
            <person name="Arai Y."/>
            <person name="Sasajima S."/>
            <person name="Kearney M.S."/>
            <person name="Suda W."/>
            <person name="Takeshita K."/>
            <person name="Sasaki T."/>
            <person name="Okamoto S."/>
            <person name="Skelly N.A."/>
            <person name="Okamura Y."/>
            <person name="Vlamakis H."/>
            <person name="Li Y."/>
            <person name="Tanoue T."/>
            <person name="Takei H."/>
            <person name="Nittono H."/>
            <person name="Narushima S."/>
            <person name="Irie J."/>
            <person name="Itoh H."/>
            <person name="Moriya K."/>
            <person name="Sugiura Y."/>
            <person name="Suematsu M."/>
            <person name="Moritoki N."/>
            <person name="Shibata S."/>
            <person name="Littman R.D."/>
            <person name="Fischbach A.M."/>
            <person name="Uwamino Y."/>
            <person name="Inoue T."/>
            <person name="Honda A."/>
            <person name="Hattori M."/>
            <person name="Murai T."/>
            <person name="Xavier J.R."/>
            <person name="Hirose N."/>
            <person name="Honda K."/>
        </authorList>
    </citation>
    <scope>NUCLEOTIDE SEQUENCE</scope>
    <source>
        <strain evidence="3">CE91-St3</strain>
    </source>
</reference>
<protein>
    <recommendedName>
        <fullName evidence="2">DUF4466 domain-containing protein</fullName>
    </recommendedName>
</protein>
<evidence type="ECO:0000256" key="1">
    <source>
        <dbReference type="SAM" id="SignalP"/>
    </source>
</evidence>
<feature type="chain" id="PRO_5041206551" description="DUF4466 domain-containing protein" evidence="1">
    <location>
        <begin position="25"/>
        <end position="333"/>
    </location>
</feature>
<evidence type="ECO:0000313" key="3">
    <source>
        <dbReference type="EMBL" id="GKH70458.1"/>
    </source>
</evidence>
<gene>
    <name evidence="3" type="ORF">CE91St3_03210</name>
</gene>
<sequence>MKSMKLKYYYFVLLSFALTLVACDDDPVLLKDPVSALSNDCIKRSLPVAPNIVGNEIEFAYAMAIPNELGKLSSAQVVSSIAGATGTYFDPNSYYTNSSGQDIPVKVCSDSQTNGTTTVIDFTVDTCAATLRYYYIIPEEARGKDVQFSFSVKASNGQVAEYKLGPYKISKMDMAKNLSVTNDKCYLSFLNEGEAVHIYSKADLQANPSLAAKIDIMYAYSEKSDLSHAFYTSSSPKEYMGGTELPSGFVNNTKMIKVYGLQDRQLSDLQYSKFIDDLDFETIDMSKCTNYILGLKEEAGAWVETADGKYRAYVYINKASASEVTVSVKRYKM</sequence>
<accession>A0AA37K7E0</accession>
<dbReference type="Proteomes" id="UP001055114">
    <property type="component" value="Unassembled WGS sequence"/>
</dbReference>
<dbReference type="InterPro" id="IPR041873">
    <property type="entry name" value="PARMER_03128_N"/>
</dbReference>
<evidence type="ECO:0000313" key="4">
    <source>
        <dbReference type="Proteomes" id="UP001055114"/>
    </source>
</evidence>
<feature type="signal peptide" evidence="1">
    <location>
        <begin position="1"/>
        <end position="24"/>
    </location>
</feature>
<comment type="caution">
    <text evidence="3">The sequence shown here is derived from an EMBL/GenBank/DDBJ whole genome shotgun (WGS) entry which is preliminary data.</text>
</comment>
<dbReference type="Gene3D" id="2.60.40.3550">
    <property type="entry name" value="Domain of unknown function DUF4466"/>
    <property type="match status" value="1"/>
</dbReference>
<feature type="domain" description="DUF4466" evidence="2">
    <location>
        <begin position="29"/>
        <end position="333"/>
    </location>
</feature>
<dbReference type="CDD" id="cd12106">
    <property type="entry name" value="PARMER_03128_N"/>
    <property type="match status" value="1"/>
</dbReference>
<dbReference type="AlphaFoldDB" id="A0AA37K7E0"/>
<evidence type="ECO:0000259" key="2">
    <source>
        <dbReference type="Pfam" id="PF14725"/>
    </source>
</evidence>
<proteinExistence type="predicted"/>
<dbReference type="InterPro" id="IPR028072">
    <property type="entry name" value="DUF4466"/>
</dbReference>
<dbReference type="EMBL" id="BQNZ01000001">
    <property type="protein sequence ID" value="GKH70458.1"/>
    <property type="molecule type" value="Genomic_DNA"/>
</dbReference>
<keyword evidence="1" id="KW-0732">Signal</keyword>
<dbReference type="CDD" id="cd07472">
    <property type="entry name" value="HmuY_like"/>
    <property type="match status" value="1"/>
</dbReference>
<dbReference type="Pfam" id="PF14725">
    <property type="entry name" value="DUF4466"/>
    <property type="match status" value="1"/>
</dbReference>
<dbReference type="PROSITE" id="PS51257">
    <property type="entry name" value="PROKAR_LIPOPROTEIN"/>
    <property type="match status" value="1"/>
</dbReference>
<name>A0AA37K7E0_9BACT</name>